<reference evidence="3 4" key="1">
    <citation type="submission" date="2011-05" db="EMBL/GenBank/DDBJ databases">
        <title>Complete sequence of chromosome of Frankia symbiont of Datisca glomerata.</title>
        <authorList>
            <consortium name="US DOE Joint Genome Institute"/>
            <person name="Lucas S."/>
            <person name="Han J."/>
            <person name="Lapidus A."/>
            <person name="Cheng J.-F."/>
            <person name="Goodwin L."/>
            <person name="Pitluck S."/>
            <person name="Peters L."/>
            <person name="Mikhailova N."/>
            <person name="Chertkov O."/>
            <person name="Teshima H."/>
            <person name="Han C."/>
            <person name="Tapia R."/>
            <person name="Land M."/>
            <person name="Hauser L."/>
            <person name="Kyrpides N."/>
            <person name="Ivanova N."/>
            <person name="Pagani I."/>
            <person name="Berry A."/>
            <person name="Pawlowski K."/>
            <person name="Persson T."/>
            <person name="Vanden Heuvel B."/>
            <person name="Benson D."/>
            <person name="Woyke T."/>
        </authorList>
    </citation>
    <scope>NUCLEOTIDE SEQUENCE [LARGE SCALE GENOMIC DNA]</scope>
    <source>
        <strain evidence="4">4085684</strain>
    </source>
</reference>
<dbReference type="STRING" id="656024.FsymDg_1268"/>
<dbReference type="HOGENOM" id="CLU_1822505_0_0_11"/>
<dbReference type="Proteomes" id="UP000001549">
    <property type="component" value="Chromosome"/>
</dbReference>
<protein>
    <submittedName>
        <fullName evidence="3">Transcription factor WhiB</fullName>
    </submittedName>
</protein>
<feature type="region of interest" description="Disordered" evidence="1">
    <location>
        <begin position="1"/>
        <end position="22"/>
    </location>
</feature>
<name>F8B0C7_9ACTN</name>
<feature type="domain" description="4Fe-4S Wbl-type" evidence="2">
    <location>
        <begin position="77"/>
        <end position="135"/>
    </location>
</feature>
<sequence>MTWDGPGHAAKHSRGRLLHQPQNRKERFALSPMNGAVATAGSASPVGPRRCWTSPGPLLAGGTVRFDDLMTVWGGALCAQVDPELFFPEQGDGAGAQAAREICRRCGVRKLCGQVFGPLLSHGIVGGQSSVERAHTRWVVG</sequence>
<evidence type="ECO:0000313" key="4">
    <source>
        <dbReference type="Proteomes" id="UP000001549"/>
    </source>
</evidence>
<dbReference type="Pfam" id="PF02467">
    <property type="entry name" value="Whib"/>
    <property type="match status" value="1"/>
</dbReference>
<dbReference type="InterPro" id="IPR034768">
    <property type="entry name" value="4FE4S_WBL"/>
</dbReference>
<dbReference type="EMBL" id="CP002801">
    <property type="protein sequence ID" value="AEH08753.1"/>
    <property type="molecule type" value="Genomic_DNA"/>
</dbReference>
<dbReference type="AlphaFoldDB" id="F8B0C7"/>
<dbReference type="PROSITE" id="PS51674">
    <property type="entry name" value="4FE4S_WBL"/>
    <property type="match status" value="1"/>
</dbReference>
<proteinExistence type="predicted"/>
<keyword evidence="4" id="KW-1185">Reference proteome</keyword>
<dbReference type="KEGG" id="fsy:FsymDg_1268"/>
<evidence type="ECO:0000259" key="2">
    <source>
        <dbReference type="PROSITE" id="PS51674"/>
    </source>
</evidence>
<organism evidence="3 4">
    <name type="scientific">Candidatus Protofrankia datiscae</name>
    <dbReference type="NCBI Taxonomy" id="2716812"/>
    <lineage>
        <taxon>Bacteria</taxon>
        <taxon>Bacillati</taxon>
        <taxon>Actinomycetota</taxon>
        <taxon>Actinomycetes</taxon>
        <taxon>Frankiales</taxon>
        <taxon>Frankiaceae</taxon>
        <taxon>Protofrankia</taxon>
    </lineage>
</organism>
<accession>F8B0C7</accession>
<evidence type="ECO:0000256" key="1">
    <source>
        <dbReference type="SAM" id="MobiDB-lite"/>
    </source>
</evidence>
<gene>
    <name evidence="3" type="ordered locus">FsymDg_1268</name>
</gene>
<evidence type="ECO:0000313" key="3">
    <source>
        <dbReference type="EMBL" id="AEH08753.1"/>
    </source>
</evidence>